<dbReference type="EMBL" id="ANJA01004063">
    <property type="protein sequence ID" value="ETO59685.1"/>
    <property type="molecule type" value="Genomic_DNA"/>
</dbReference>
<comment type="domain">
    <text evidence="5">The RxLR-dEER motif acts to carry the protein into the host cell cytoplasm through binding to cell surface phosphatidylinositol-3-phosphate.</text>
</comment>
<evidence type="ECO:0000256" key="4">
    <source>
        <dbReference type="ARBA" id="ARBA00022729"/>
    </source>
</evidence>
<dbReference type="OrthoDB" id="107112at2759"/>
<evidence type="ECO:0000313" key="8">
    <source>
        <dbReference type="Proteomes" id="UP000028582"/>
    </source>
</evidence>
<evidence type="ECO:0000256" key="3">
    <source>
        <dbReference type="ARBA" id="ARBA00022525"/>
    </source>
</evidence>
<evidence type="ECO:0000256" key="2">
    <source>
        <dbReference type="ARBA" id="ARBA00010400"/>
    </source>
</evidence>
<dbReference type="AlphaFoldDB" id="A0A080YZ74"/>
<organism evidence="7 8">
    <name type="scientific">Phytophthora nicotianae P1976</name>
    <dbReference type="NCBI Taxonomy" id="1317066"/>
    <lineage>
        <taxon>Eukaryota</taxon>
        <taxon>Sar</taxon>
        <taxon>Stramenopiles</taxon>
        <taxon>Oomycota</taxon>
        <taxon>Peronosporomycetes</taxon>
        <taxon>Peronosporales</taxon>
        <taxon>Peronosporaceae</taxon>
        <taxon>Phytophthora</taxon>
    </lineage>
</organism>
<evidence type="ECO:0000256" key="6">
    <source>
        <dbReference type="SAM" id="SignalP"/>
    </source>
</evidence>
<dbReference type="Proteomes" id="UP000028582">
    <property type="component" value="Unassembled WGS sequence"/>
</dbReference>
<comment type="caution">
    <text evidence="7">The sequence shown here is derived from an EMBL/GenBank/DDBJ whole genome shotgun (WGS) entry which is preliminary data.</text>
</comment>
<protein>
    <recommendedName>
        <fullName evidence="5">RxLR effector protein</fullName>
    </recommendedName>
</protein>
<comment type="similarity">
    <text evidence="2 5">Belongs to the RxLR effector family.</text>
</comment>
<proteinExistence type="inferred from homology"/>
<dbReference type="Pfam" id="PF16810">
    <property type="entry name" value="RXLR"/>
    <property type="match status" value="1"/>
</dbReference>
<comment type="subcellular location">
    <subcellularLocation>
        <location evidence="1 5">Secreted</location>
    </subcellularLocation>
</comment>
<name>A0A080YZ74_PHYNI</name>
<reference evidence="7 8" key="1">
    <citation type="submission" date="2013-11" db="EMBL/GenBank/DDBJ databases">
        <title>The Genome Sequence of Phytophthora parasitica P1976.</title>
        <authorList>
            <consortium name="The Broad Institute Genomics Platform"/>
            <person name="Russ C."/>
            <person name="Tyler B."/>
            <person name="Panabieres F."/>
            <person name="Shan W."/>
            <person name="Tripathy S."/>
            <person name="Grunwald N."/>
            <person name="Machado M."/>
            <person name="Johnson C.S."/>
            <person name="Walker B."/>
            <person name="Young S."/>
            <person name="Zeng Q."/>
            <person name="Gargeya S."/>
            <person name="Fitzgerald M."/>
            <person name="Haas B."/>
            <person name="Abouelleil A."/>
            <person name="Allen A.W."/>
            <person name="Alvarado L."/>
            <person name="Arachchi H.M."/>
            <person name="Berlin A.M."/>
            <person name="Chapman S.B."/>
            <person name="Gainer-Dewar J."/>
            <person name="Goldberg J."/>
            <person name="Griggs A."/>
            <person name="Gujja S."/>
            <person name="Hansen M."/>
            <person name="Howarth C."/>
            <person name="Imamovic A."/>
            <person name="Ireland A."/>
            <person name="Larimer J."/>
            <person name="McCowan C."/>
            <person name="Murphy C."/>
            <person name="Pearson M."/>
            <person name="Poon T.W."/>
            <person name="Priest M."/>
            <person name="Roberts A."/>
            <person name="Saif S."/>
            <person name="Shea T."/>
            <person name="Sisk P."/>
            <person name="Sykes S."/>
            <person name="Wortman J."/>
            <person name="Nusbaum C."/>
            <person name="Birren B."/>
        </authorList>
    </citation>
    <scope>NUCLEOTIDE SEQUENCE [LARGE SCALE GENOMIC DNA]</scope>
    <source>
        <strain evidence="7 8">P1976</strain>
    </source>
</reference>
<keyword evidence="4 6" id="KW-0732">Signal</keyword>
<evidence type="ECO:0000256" key="1">
    <source>
        <dbReference type="ARBA" id="ARBA00004613"/>
    </source>
</evidence>
<evidence type="ECO:0000256" key="5">
    <source>
        <dbReference type="RuleBase" id="RU367124"/>
    </source>
</evidence>
<comment type="function">
    <text evidence="5">Effector that suppresses plant defense responses during pathogen infection.</text>
</comment>
<feature type="chain" id="PRO_5012204138" description="RxLR effector protein" evidence="6">
    <location>
        <begin position="16"/>
        <end position="234"/>
    </location>
</feature>
<accession>A0A080YZ74</accession>
<gene>
    <name evidence="7" type="ORF">F444_22006</name>
</gene>
<keyword evidence="3 5" id="KW-0964">Secreted</keyword>
<feature type="signal peptide" evidence="6">
    <location>
        <begin position="1"/>
        <end position="15"/>
    </location>
</feature>
<sequence>MGLLHAVLLVAAVLAQDIALVTGSKSKVPASDAALWDATPTTRTSNSKRLLRIAEVKNQDDNHTDSSNVAWLSRSNFTASDEEDRGILPFSSVMKYKKLVKDKSIRTTITNFLDGNKKKSSLPKLRALLLRSLPPEQAAELIFLKMPKNVPKPLPSKLPKGVKGFDFKIPGISNAIIRLKMEIWFYYRFPPTYVFKELGLVGKGADDVLHAQENYKYFLSYFNAWYKDQEHLIF</sequence>
<dbReference type="InterPro" id="IPR031825">
    <property type="entry name" value="RXLR"/>
</dbReference>
<evidence type="ECO:0000313" key="7">
    <source>
        <dbReference type="EMBL" id="ETO59685.1"/>
    </source>
</evidence>